<dbReference type="InterPro" id="IPR005064">
    <property type="entry name" value="BUG"/>
</dbReference>
<evidence type="ECO:0000256" key="1">
    <source>
        <dbReference type="ARBA" id="ARBA00006987"/>
    </source>
</evidence>
<dbReference type="EMBL" id="JBBKZT010000001">
    <property type="protein sequence ID" value="MEJ8845505.1"/>
    <property type="molecule type" value="Genomic_DNA"/>
</dbReference>
<evidence type="ECO:0000313" key="4">
    <source>
        <dbReference type="Proteomes" id="UP001385892"/>
    </source>
</evidence>
<comment type="similarity">
    <text evidence="1">Belongs to the UPF0065 (bug) family.</text>
</comment>
<evidence type="ECO:0000313" key="3">
    <source>
        <dbReference type="EMBL" id="MEJ8845505.1"/>
    </source>
</evidence>
<dbReference type="RefSeq" id="WP_340340669.1">
    <property type="nucleotide sequence ID" value="NZ_JBBKZT010000001.1"/>
</dbReference>
<gene>
    <name evidence="3" type="ORF">WKW82_02525</name>
</gene>
<keyword evidence="2" id="KW-0732">Signal</keyword>
<feature type="signal peptide" evidence="2">
    <location>
        <begin position="1"/>
        <end position="33"/>
    </location>
</feature>
<proteinExistence type="inferred from homology"/>
<name>A0ABU8WDC8_9BURK</name>
<dbReference type="PROSITE" id="PS51318">
    <property type="entry name" value="TAT"/>
    <property type="match status" value="1"/>
</dbReference>
<dbReference type="Proteomes" id="UP001385892">
    <property type="component" value="Unassembled WGS sequence"/>
</dbReference>
<dbReference type="SUPFAM" id="SSF53850">
    <property type="entry name" value="Periplasmic binding protein-like II"/>
    <property type="match status" value="1"/>
</dbReference>
<dbReference type="InterPro" id="IPR006311">
    <property type="entry name" value="TAT_signal"/>
</dbReference>
<dbReference type="PANTHER" id="PTHR42928">
    <property type="entry name" value="TRICARBOXYLATE-BINDING PROTEIN"/>
    <property type="match status" value="1"/>
</dbReference>
<dbReference type="CDD" id="cd07012">
    <property type="entry name" value="PBP2_Bug_TTT"/>
    <property type="match status" value="1"/>
</dbReference>
<feature type="chain" id="PRO_5045177004" evidence="2">
    <location>
        <begin position="34"/>
        <end position="338"/>
    </location>
</feature>
<protein>
    <submittedName>
        <fullName evidence="3">Tripartite tricarboxylate transporter substrate binding protein</fullName>
    </submittedName>
</protein>
<evidence type="ECO:0000256" key="2">
    <source>
        <dbReference type="SAM" id="SignalP"/>
    </source>
</evidence>
<comment type="caution">
    <text evidence="3">The sequence shown here is derived from an EMBL/GenBank/DDBJ whole genome shotgun (WGS) entry which is preliminary data.</text>
</comment>
<dbReference type="PIRSF" id="PIRSF017082">
    <property type="entry name" value="YflP"/>
    <property type="match status" value="1"/>
</dbReference>
<keyword evidence="4" id="KW-1185">Reference proteome</keyword>
<dbReference type="InterPro" id="IPR042100">
    <property type="entry name" value="Bug_dom1"/>
</dbReference>
<reference evidence="3 4" key="1">
    <citation type="submission" date="2024-03" db="EMBL/GenBank/DDBJ databases">
        <title>Novel species of the genus Variovorax.</title>
        <authorList>
            <person name="Liu Q."/>
            <person name="Xin Y.-H."/>
        </authorList>
    </citation>
    <scope>NUCLEOTIDE SEQUENCE [LARGE SCALE GENOMIC DNA]</scope>
    <source>
        <strain evidence="3 4">KACC 18900</strain>
    </source>
</reference>
<organism evidence="3 4">
    <name type="scientific">Variovorax rhizosphaerae</name>
    <dbReference type="NCBI Taxonomy" id="1836200"/>
    <lineage>
        <taxon>Bacteria</taxon>
        <taxon>Pseudomonadati</taxon>
        <taxon>Pseudomonadota</taxon>
        <taxon>Betaproteobacteria</taxon>
        <taxon>Burkholderiales</taxon>
        <taxon>Comamonadaceae</taxon>
        <taxon>Variovorax</taxon>
    </lineage>
</organism>
<dbReference type="Pfam" id="PF03401">
    <property type="entry name" value="TctC"/>
    <property type="match status" value="1"/>
</dbReference>
<accession>A0ABU8WDC8</accession>
<sequence length="338" mass="35367">MNTIHSKTSLSRRSALQLCLGGAASVLPGFASAQGAWPNKAVTLVVGYPPGGQTDFAGRVLTAGMQTSLGQGVVIDNKPGVNGNIATDYVAKSPPDGYKLLVGNGSNMVLNPHTYRNTPVADPLKLTPIGLLLTSSLMLVVPATLPVKTVEEFIAWVKAEDKAGKTVDYASGGPGSLVQTAMELFRERIGKPKMSHVPYKGSSPAMIDLIAGRIPCMFDASSVVAPMLKSGQLKALMSTGPKRVPAFPNVPTAKESGIKDFEIISFIGLYGPAGLPADIVTKVNTAMNTALKDANVQKTIADRGDDAGGGTPAQLDAMTKSYYKLLGDVVKNNDIRAE</sequence>
<dbReference type="Gene3D" id="3.40.190.10">
    <property type="entry name" value="Periplasmic binding protein-like II"/>
    <property type="match status" value="1"/>
</dbReference>
<dbReference type="PANTHER" id="PTHR42928:SF5">
    <property type="entry name" value="BLR1237 PROTEIN"/>
    <property type="match status" value="1"/>
</dbReference>
<dbReference type="Gene3D" id="3.40.190.150">
    <property type="entry name" value="Bordetella uptake gene, domain 1"/>
    <property type="match status" value="1"/>
</dbReference>